<dbReference type="EMBL" id="RCZO01000009">
    <property type="protein sequence ID" value="TPG05872.1"/>
    <property type="molecule type" value="Genomic_DNA"/>
</dbReference>
<proteinExistence type="predicted"/>
<reference evidence="1 2" key="1">
    <citation type="journal article" date="2019" name="Environ. Microbiol.">
        <title>Species interactions and distinct microbial communities in high Arctic permafrost affected cryosols are associated with the CH4 and CO2 gas fluxes.</title>
        <authorList>
            <person name="Altshuler I."/>
            <person name="Hamel J."/>
            <person name="Turney S."/>
            <person name="Magnuson E."/>
            <person name="Levesque R."/>
            <person name="Greer C."/>
            <person name="Whyte L.G."/>
        </authorList>
    </citation>
    <scope>NUCLEOTIDE SEQUENCE [LARGE SCALE GENOMIC DNA]</scope>
    <source>
        <strain evidence="1 2">S13Y</strain>
    </source>
</reference>
<name>A0A502BZD6_9GAMM</name>
<comment type="caution">
    <text evidence="1">The sequence shown here is derived from an EMBL/GenBank/DDBJ whole genome shotgun (WGS) entry which is preliminary data.</text>
</comment>
<dbReference type="AlphaFoldDB" id="A0A502BZD6"/>
<accession>A0A502BZD6</accession>
<keyword evidence="2" id="KW-1185">Reference proteome</keyword>
<evidence type="ECO:0000313" key="1">
    <source>
        <dbReference type="EMBL" id="TPG05872.1"/>
    </source>
</evidence>
<dbReference type="RefSeq" id="WP_140654015.1">
    <property type="nucleotide sequence ID" value="NZ_RCZO01000009.1"/>
</dbReference>
<dbReference type="Proteomes" id="UP000319486">
    <property type="component" value="Unassembled WGS sequence"/>
</dbReference>
<sequence>MELMQGSATVIATRTAAMAKAGAHPSAAHDREMKRMVDEKVDASAASLAGMAFSAAASCQSLWLGSLWGGRAPTAAQLQRATTRVLGAGLAPYQKTVRNNVKRLRK</sequence>
<protein>
    <submittedName>
        <fullName evidence="1">Uncharacterized protein</fullName>
    </submittedName>
</protein>
<evidence type="ECO:0000313" key="2">
    <source>
        <dbReference type="Proteomes" id="UP000319486"/>
    </source>
</evidence>
<gene>
    <name evidence="1" type="ORF">EAH88_14585</name>
</gene>
<organism evidence="1 2">
    <name type="scientific">Rhodanobacter glycinis</name>
    <dbReference type="NCBI Taxonomy" id="582702"/>
    <lineage>
        <taxon>Bacteria</taxon>
        <taxon>Pseudomonadati</taxon>
        <taxon>Pseudomonadota</taxon>
        <taxon>Gammaproteobacteria</taxon>
        <taxon>Lysobacterales</taxon>
        <taxon>Rhodanobacteraceae</taxon>
        <taxon>Rhodanobacter</taxon>
    </lineage>
</organism>